<dbReference type="EMBL" id="JOPB01000031">
    <property type="protein sequence ID" value="OUI77626.1"/>
    <property type="molecule type" value="Genomic_DNA"/>
</dbReference>
<protein>
    <submittedName>
        <fullName evidence="1">Uncharacterized protein</fullName>
    </submittedName>
</protein>
<dbReference type="Proteomes" id="UP000194946">
    <property type="component" value="Unassembled WGS sequence"/>
</dbReference>
<comment type="caution">
    <text evidence="1">The sequence shown here is derived from an EMBL/GenBank/DDBJ whole genome shotgun (WGS) entry which is preliminary data.</text>
</comment>
<gene>
    <name evidence="1" type="ORF">HK18_05145</name>
</gene>
<keyword evidence="2" id="KW-1185">Reference proteome</keyword>
<evidence type="ECO:0000313" key="1">
    <source>
        <dbReference type="EMBL" id="OUI77626.1"/>
    </source>
</evidence>
<accession>A0A251ZSJ1</accession>
<organism evidence="1 2">
    <name type="scientific">Commensalibacter intestini</name>
    <dbReference type="NCBI Taxonomy" id="479936"/>
    <lineage>
        <taxon>Bacteria</taxon>
        <taxon>Pseudomonadati</taxon>
        <taxon>Pseudomonadota</taxon>
        <taxon>Alphaproteobacteria</taxon>
        <taxon>Acetobacterales</taxon>
        <taxon>Acetobacteraceae</taxon>
    </lineage>
</organism>
<evidence type="ECO:0000313" key="2">
    <source>
        <dbReference type="Proteomes" id="UP000194946"/>
    </source>
</evidence>
<dbReference type="AlphaFoldDB" id="A0A251ZSJ1"/>
<name>A0A251ZSJ1_9PROT</name>
<reference evidence="2" key="1">
    <citation type="submission" date="2014-06" db="EMBL/GenBank/DDBJ databases">
        <authorList>
            <person name="Winans N.J."/>
            <person name="Newell P.D."/>
            <person name="Douglas A.E."/>
        </authorList>
    </citation>
    <scope>NUCLEOTIDE SEQUENCE [LARGE SCALE GENOMIC DNA]</scope>
    <source>
        <strain evidence="2">DmL_052</strain>
    </source>
</reference>
<proteinExistence type="predicted"/>
<sequence length="82" mass="9479">MRRLGIHEDVRGKGLLLDHFNKVIKDPSNIVDTFERNNQFFEVRHSLLFGPSGKATMLETTFESMSNNTKRFITTIPKEGIR</sequence>